<protein>
    <submittedName>
        <fullName evidence="2">Uncharacterized protein</fullName>
    </submittedName>
</protein>
<keyword evidence="3" id="KW-1185">Reference proteome</keyword>
<evidence type="ECO:0000256" key="1">
    <source>
        <dbReference type="SAM" id="MobiDB-lite"/>
    </source>
</evidence>
<proteinExistence type="predicted"/>
<evidence type="ECO:0000313" key="3">
    <source>
        <dbReference type="Proteomes" id="UP000275385"/>
    </source>
</evidence>
<comment type="caution">
    <text evidence="2">The sequence shown here is derived from an EMBL/GenBank/DDBJ whole genome shotgun (WGS) entry which is preliminary data.</text>
</comment>
<feature type="region of interest" description="Disordered" evidence="1">
    <location>
        <begin position="57"/>
        <end position="93"/>
    </location>
</feature>
<sequence length="93" mass="10451">MDAAHVKFQIDQVIRLDAWLVEIEANGRTVSSTHITQGLYYYILEAGERVVFHIVNEPVTDGEDSSEDEIEDDSDEMSLETGYQTPEDTDGEA</sequence>
<evidence type="ECO:0000313" key="2">
    <source>
        <dbReference type="EMBL" id="RKU42530.1"/>
    </source>
</evidence>
<accession>A0A420Y449</accession>
<dbReference type="AlphaFoldDB" id="A0A420Y449"/>
<dbReference type="Proteomes" id="UP000275385">
    <property type="component" value="Unassembled WGS sequence"/>
</dbReference>
<reference evidence="2 3" key="1">
    <citation type="submission" date="2018-08" db="EMBL/GenBank/DDBJ databases">
        <title>Draft genome of the lignicolous fungus Coniochaeta pulveracea.</title>
        <authorList>
            <person name="Borstlap C.J."/>
            <person name="De Witt R.N."/>
            <person name="Botha A."/>
            <person name="Volschenk H."/>
        </authorList>
    </citation>
    <scope>NUCLEOTIDE SEQUENCE [LARGE SCALE GENOMIC DNA]</scope>
    <source>
        <strain evidence="2 3">CAB683</strain>
    </source>
</reference>
<gene>
    <name evidence="2" type="ORF">DL546_004795</name>
</gene>
<feature type="compositionally biased region" description="Acidic residues" evidence="1">
    <location>
        <begin position="60"/>
        <end position="78"/>
    </location>
</feature>
<name>A0A420Y449_9PEZI</name>
<organism evidence="2 3">
    <name type="scientific">Coniochaeta pulveracea</name>
    <dbReference type="NCBI Taxonomy" id="177199"/>
    <lineage>
        <taxon>Eukaryota</taxon>
        <taxon>Fungi</taxon>
        <taxon>Dikarya</taxon>
        <taxon>Ascomycota</taxon>
        <taxon>Pezizomycotina</taxon>
        <taxon>Sordariomycetes</taxon>
        <taxon>Sordariomycetidae</taxon>
        <taxon>Coniochaetales</taxon>
        <taxon>Coniochaetaceae</taxon>
        <taxon>Coniochaeta</taxon>
    </lineage>
</organism>
<dbReference type="EMBL" id="QVQW01000055">
    <property type="protein sequence ID" value="RKU42530.1"/>
    <property type="molecule type" value="Genomic_DNA"/>
</dbReference>